<reference evidence="4 5" key="2">
    <citation type="submission" date="2019-09" db="EMBL/GenBank/DDBJ databases">
        <authorList>
            <person name="Jin C."/>
        </authorList>
    </citation>
    <scope>NUCLEOTIDE SEQUENCE [LARGE SCALE GENOMIC DNA]</scope>
    <source>
        <strain evidence="4 5">BN140078</strain>
    </source>
</reference>
<dbReference type="PANTHER" id="PTHR30273:SF2">
    <property type="entry name" value="PROTEIN FECR"/>
    <property type="match status" value="1"/>
</dbReference>
<gene>
    <name evidence="4" type="ORF">F0L74_32175</name>
</gene>
<dbReference type="EMBL" id="VUOC01000004">
    <property type="protein sequence ID" value="KAA2240794.1"/>
    <property type="molecule type" value="Genomic_DNA"/>
</dbReference>
<dbReference type="InterPro" id="IPR012373">
    <property type="entry name" value="Ferrdict_sens_TM"/>
</dbReference>
<feature type="domain" description="Protein FecR C-terminal" evidence="3">
    <location>
        <begin position="326"/>
        <end position="392"/>
    </location>
</feature>
<evidence type="ECO:0000259" key="2">
    <source>
        <dbReference type="Pfam" id="PF04773"/>
    </source>
</evidence>
<keyword evidence="1" id="KW-1133">Transmembrane helix</keyword>
<keyword evidence="5" id="KW-1185">Reference proteome</keyword>
<dbReference type="PANTHER" id="PTHR30273">
    <property type="entry name" value="PERIPLASMIC SIGNAL SENSOR AND SIGMA FACTOR ACTIVATOR FECR-RELATED"/>
    <property type="match status" value="1"/>
</dbReference>
<keyword evidence="1" id="KW-0472">Membrane</keyword>
<dbReference type="Pfam" id="PF04773">
    <property type="entry name" value="FecR"/>
    <property type="match status" value="1"/>
</dbReference>
<evidence type="ECO:0000256" key="1">
    <source>
        <dbReference type="SAM" id="Phobius"/>
    </source>
</evidence>
<feature type="transmembrane region" description="Helical" evidence="1">
    <location>
        <begin position="96"/>
        <end position="115"/>
    </location>
</feature>
<evidence type="ECO:0000313" key="5">
    <source>
        <dbReference type="Proteomes" id="UP000324611"/>
    </source>
</evidence>
<proteinExistence type="predicted"/>
<dbReference type="AlphaFoldDB" id="A0A5B2VPZ9"/>
<dbReference type="Gene3D" id="2.60.120.1440">
    <property type="match status" value="1"/>
</dbReference>
<dbReference type="InterPro" id="IPR032508">
    <property type="entry name" value="FecR_C"/>
</dbReference>
<reference evidence="4 5" key="1">
    <citation type="submission" date="2019-09" db="EMBL/GenBank/DDBJ databases">
        <title>Chitinophaga ginsengihumi sp. nov., isolated from soil of ginseng rhizosphere.</title>
        <authorList>
            <person name="Lee J."/>
        </authorList>
    </citation>
    <scope>NUCLEOTIDE SEQUENCE [LARGE SCALE GENOMIC DNA]</scope>
    <source>
        <strain evidence="4 5">BN140078</strain>
    </source>
</reference>
<evidence type="ECO:0000259" key="3">
    <source>
        <dbReference type="Pfam" id="PF16344"/>
    </source>
</evidence>
<dbReference type="Pfam" id="PF16344">
    <property type="entry name" value="FecR_C"/>
    <property type="match status" value="1"/>
</dbReference>
<dbReference type="InterPro" id="IPR006860">
    <property type="entry name" value="FecR"/>
</dbReference>
<accession>A0A5B2VPZ9</accession>
<name>A0A5B2VPZ9_9BACT</name>
<dbReference type="GO" id="GO:0016989">
    <property type="term" value="F:sigma factor antagonist activity"/>
    <property type="evidence" value="ECO:0007669"/>
    <property type="project" value="TreeGrafter"/>
</dbReference>
<evidence type="ECO:0000313" key="4">
    <source>
        <dbReference type="EMBL" id="KAA2240794.1"/>
    </source>
</evidence>
<comment type="caution">
    <text evidence="4">The sequence shown here is derived from an EMBL/GenBank/DDBJ whole genome shotgun (WGS) entry which is preliminary data.</text>
</comment>
<sequence>MSDTLERIPILIAKLLKQEANEQELMELEDWKRASAANAAALEEMLHEGYVENGLRELEAAKRRSDQLLIAAGIPLGLGNAPAPVHKVSILHRFRWVAAAAVLVLAIGVGGYYWLQQTHSQQDLTAEVILPGGHKAMLTLADGSEVMLDSTGGLAIRQGHTAIRQQGGQLYYYTEGTPEAAGYNKLTTPIGGQFRVTLPDGTKVWLNAASSLRYPTAFTAGDRVVEVTGEAYFEVMQNATQPFKVKVNNESTTIIEVLGTDFNVNAYTDEPSITTTLLEGAVRVRAGNRQAALTPGQQAQVNKGSNIKIVNNADLSAAVAWKDGIFYFKDADLPTVLRQIGRWYNVEIVYEGAVPAQSFRGKLGRDLSLADVVEALQRSEVKCRVEGRKLIVAP</sequence>
<dbReference type="RefSeq" id="WP_149841972.1">
    <property type="nucleotide sequence ID" value="NZ_VUOC01000004.1"/>
</dbReference>
<dbReference type="Gene3D" id="3.55.50.30">
    <property type="match status" value="1"/>
</dbReference>
<protein>
    <submittedName>
        <fullName evidence="4">FecR family protein</fullName>
    </submittedName>
</protein>
<feature type="domain" description="FecR protein" evidence="2">
    <location>
        <begin position="185"/>
        <end position="283"/>
    </location>
</feature>
<organism evidence="4 5">
    <name type="scientific">Chitinophaga agrisoli</name>
    <dbReference type="NCBI Taxonomy" id="2607653"/>
    <lineage>
        <taxon>Bacteria</taxon>
        <taxon>Pseudomonadati</taxon>
        <taxon>Bacteroidota</taxon>
        <taxon>Chitinophagia</taxon>
        <taxon>Chitinophagales</taxon>
        <taxon>Chitinophagaceae</taxon>
        <taxon>Chitinophaga</taxon>
    </lineage>
</organism>
<keyword evidence="1" id="KW-0812">Transmembrane</keyword>
<dbReference type="Proteomes" id="UP000324611">
    <property type="component" value="Unassembled WGS sequence"/>
</dbReference>